<evidence type="ECO:0000313" key="3">
    <source>
        <dbReference type="EMBL" id="GAA4546960.1"/>
    </source>
</evidence>
<proteinExistence type="predicted"/>
<dbReference type="PANTHER" id="PTHR10587:SF137">
    <property type="entry name" value="4-DEOXY-4-FORMAMIDO-L-ARABINOSE-PHOSPHOUNDECAPRENOL DEFORMYLASE ARND-RELATED"/>
    <property type="match status" value="1"/>
</dbReference>
<dbReference type="RefSeq" id="WP_345417823.1">
    <property type="nucleotide sequence ID" value="NZ_BAABGT010000033.1"/>
</dbReference>
<name>A0ABP8RS92_9PSEU</name>
<evidence type="ECO:0000256" key="1">
    <source>
        <dbReference type="SAM" id="MobiDB-lite"/>
    </source>
</evidence>
<feature type="compositionally biased region" description="Basic and acidic residues" evidence="1">
    <location>
        <begin position="11"/>
        <end position="20"/>
    </location>
</feature>
<dbReference type="InterPro" id="IPR002509">
    <property type="entry name" value="NODB_dom"/>
</dbReference>
<dbReference type="PROSITE" id="PS51677">
    <property type="entry name" value="NODB"/>
    <property type="match status" value="1"/>
</dbReference>
<comment type="caution">
    <text evidence="3">The sequence shown here is derived from an EMBL/GenBank/DDBJ whole genome shotgun (WGS) entry which is preliminary data.</text>
</comment>
<dbReference type="CDD" id="cd10917">
    <property type="entry name" value="CE4_NodB_like_6s_7s"/>
    <property type="match status" value="1"/>
</dbReference>
<sequence>MRRTGLLSRPAHPDPRTREGLFRGAAADRVPALLAALALGLIAPLGTRAAEPDPPPPPVAAPAPARVVTPVVLSDLPLAGPADRRIVLTFDDGPDPTWTPQILDLLIAHGATATFCMVGTRMEQHPAVVARVVNAGMTICAHSRTHDEQLADKDPQTIAAEVADVADRVPGVAVQTFRAPGGNWQPSILQASVAHGMQPLGWAVDPRDWKRPGPAAIVAEVQKQIHPGAIVLLHDGGGTRSQTVEALRTLLPWLAEQGYTTAAP</sequence>
<feature type="domain" description="NodB homology" evidence="2">
    <location>
        <begin position="84"/>
        <end position="262"/>
    </location>
</feature>
<evidence type="ECO:0000259" key="2">
    <source>
        <dbReference type="PROSITE" id="PS51677"/>
    </source>
</evidence>
<dbReference type="EMBL" id="BAABGT010000033">
    <property type="protein sequence ID" value="GAA4546960.1"/>
    <property type="molecule type" value="Genomic_DNA"/>
</dbReference>
<accession>A0ABP8RS92</accession>
<reference evidence="4" key="1">
    <citation type="journal article" date="2019" name="Int. J. Syst. Evol. Microbiol.">
        <title>The Global Catalogue of Microorganisms (GCM) 10K type strain sequencing project: providing services to taxonomists for standard genome sequencing and annotation.</title>
        <authorList>
            <consortium name="The Broad Institute Genomics Platform"/>
            <consortium name="The Broad Institute Genome Sequencing Center for Infectious Disease"/>
            <person name="Wu L."/>
            <person name="Ma J."/>
        </authorList>
    </citation>
    <scope>NUCLEOTIDE SEQUENCE [LARGE SCALE GENOMIC DNA]</scope>
    <source>
        <strain evidence="4">JCM 17906</strain>
    </source>
</reference>
<dbReference type="InterPro" id="IPR050248">
    <property type="entry name" value="Polysacc_deacetylase_ArnD"/>
</dbReference>
<organism evidence="3 4">
    <name type="scientific">Pseudonocardia xishanensis</name>
    <dbReference type="NCBI Taxonomy" id="630995"/>
    <lineage>
        <taxon>Bacteria</taxon>
        <taxon>Bacillati</taxon>
        <taxon>Actinomycetota</taxon>
        <taxon>Actinomycetes</taxon>
        <taxon>Pseudonocardiales</taxon>
        <taxon>Pseudonocardiaceae</taxon>
        <taxon>Pseudonocardia</taxon>
    </lineage>
</organism>
<dbReference type="Pfam" id="PF01522">
    <property type="entry name" value="Polysacc_deac_1"/>
    <property type="match status" value="1"/>
</dbReference>
<dbReference type="PANTHER" id="PTHR10587">
    <property type="entry name" value="GLYCOSYL TRANSFERASE-RELATED"/>
    <property type="match status" value="1"/>
</dbReference>
<evidence type="ECO:0000313" key="4">
    <source>
        <dbReference type="Proteomes" id="UP001501598"/>
    </source>
</evidence>
<dbReference type="SUPFAM" id="SSF88713">
    <property type="entry name" value="Glycoside hydrolase/deacetylase"/>
    <property type="match status" value="1"/>
</dbReference>
<keyword evidence="4" id="KW-1185">Reference proteome</keyword>
<protein>
    <recommendedName>
        <fullName evidence="2">NodB homology domain-containing protein</fullName>
    </recommendedName>
</protein>
<gene>
    <name evidence="3" type="ORF">GCM10023175_30290</name>
</gene>
<dbReference type="Proteomes" id="UP001501598">
    <property type="component" value="Unassembled WGS sequence"/>
</dbReference>
<dbReference type="InterPro" id="IPR011330">
    <property type="entry name" value="Glyco_hydro/deAcase_b/a-brl"/>
</dbReference>
<feature type="region of interest" description="Disordered" evidence="1">
    <location>
        <begin position="1"/>
        <end position="20"/>
    </location>
</feature>
<dbReference type="Gene3D" id="3.20.20.370">
    <property type="entry name" value="Glycoside hydrolase/deacetylase"/>
    <property type="match status" value="1"/>
</dbReference>